<dbReference type="PROSITE" id="PS00150">
    <property type="entry name" value="ACYLPHOSPHATASE_1"/>
    <property type="match status" value="1"/>
</dbReference>
<accession>A0AB39L491</accession>
<dbReference type="RefSeq" id="WP_369046392.1">
    <property type="nucleotide sequence ID" value="NZ_CP163302.1"/>
</dbReference>
<keyword evidence="5" id="KW-0378">Hydrolase</keyword>
<dbReference type="PROSITE" id="PS51160">
    <property type="entry name" value="ACYLPHOSPHATASE_3"/>
    <property type="match status" value="1"/>
</dbReference>
<dbReference type="PANTHER" id="PTHR47268">
    <property type="entry name" value="ACYLPHOSPHATASE"/>
    <property type="match status" value="1"/>
</dbReference>
<dbReference type="InterPro" id="IPR001792">
    <property type="entry name" value="Acylphosphatase-like_dom"/>
</dbReference>
<dbReference type="EC" id="3.6.1.7" evidence="2 5"/>
<reference evidence="8" key="1">
    <citation type="submission" date="2024-07" db="EMBL/GenBank/DDBJ databases">
        <authorList>
            <person name="fu j."/>
        </authorList>
    </citation>
    <scope>NUCLEOTIDE SEQUENCE</scope>
    <source>
        <strain evidence="8">P10A9</strain>
    </source>
</reference>
<dbReference type="EMBL" id="CP163302">
    <property type="protein sequence ID" value="XDP45991.1"/>
    <property type="molecule type" value="Genomic_DNA"/>
</dbReference>
<feature type="domain" description="Acylphosphatase-like" evidence="7">
    <location>
        <begin position="8"/>
        <end position="94"/>
    </location>
</feature>
<dbReference type="InterPro" id="IPR036046">
    <property type="entry name" value="Acylphosphatase-like_dom_sf"/>
</dbReference>
<gene>
    <name evidence="8" type="ORF">AB5L97_02925</name>
</gene>
<proteinExistence type="inferred from homology"/>
<organism evidence="8">
    <name type="scientific">Sinomonas puerhi</name>
    <dbReference type="NCBI Taxonomy" id="3238584"/>
    <lineage>
        <taxon>Bacteria</taxon>
        <taxon>Bacillati</taxon>
        <taxon>Actinomycetota</taxon>
        <taxon>Actinomycetes</taxon>
        <taxon>Micrococcales</taxon>
        <taxon>Micrococcaceae</taxon>
        <taxon>Sinomonas</taxon>
    </lineage>
</organism>
<dbReference type="Pfam" id="PF00708">
    <property type="entry name" value="Acylphosphatase"/>
    <property type="match status" value="1"/>
</dbReference>
<evidence type="ECO:0000256" key="3">
    <source>
        <dbReference type="ARBA" id="ARBA00015991"/>
    </source>
</evidence>
<feature type="active site" evidence="5">
    <location>
        <position position="23"/>
    </location>
</feature>
<evidence type="ECO:0000256" key="1">
    <source>
        <dbReference type="ARBA" id="ARBA00005614"/>
    </source>
</evidence>
<dbReference type="KEGG" id="spue:AB5L97_02925"/>
<dbReference type="GO" id="GO:0003998">
    <property type="term" value="F:acylphosphatase activity"/>
    <property type="evidence" value="ECO:0007669"/>
    <property type="project" value="UniProtKB-EC"/>
</dbReference>
<evidence type="ECO:0000313" key="8">
    <source>
        <dbReference type="EMBL" id="XDP45991.1"/>
    </source>
</evidence>
<evidence type="ECO:0000256" key="4">
    <source>
        <dbReference type="ARBA" id="ARBA00047645"/>
    </source>
</evidence>
<dbReference type="NCBIfam" id="NF011001">
    <property type="entry name" value="PRK14427.1"/>
    <property type="match status" value="1"/>
</dbReference>
<name>A0AB39L491_9MICC</name>
<dbReference type="AlphaFoldDB" id="A0AB39L491"/>
<evidence type="ECO:0000256" key="6">
    <source>
        <dbReference type="RuleBase" id="RU004168"/>
    </source>
</evidence>
<protein>
    <recommendedName>
        <fullName evidence="3 5">acylphosphatase</fullName>
        <ecNumber evidence="2 5">3.6.1.7</ecNumber>
    </recommendedName>
</protein>
<sequence length="94" mass="9943">MPDAPAARLRARVTGMVQGVGFRYWTLAEAEKRALVGSAGNMPDGTVEVIAEGSRADVESMLAWLRSGGTPGRVDSVQATIVPATGEFTEFSLF</sequence>
<evidence type="ECO:0000259" key="7">
    <source>
        <dbReference type="PROSITE" id="PS51160"/>
    </source>
</evidence>
<feature type="active site" evidence="5">
    <location>
        <position position="41"/>
    </location>
</feature>
<dbReference type="InterPro" id="IPR017968">
    <property type="entry name" value="Acylphosphatase_CS"/>
</dbReference>
<dbReference type="SUPFAM" id="SSF54975">
    <property type="entry name" value="Acylphosphatase/BLUF domain-like"/>
    <property type="match status" value="1"/>
</dbReference>
<evidence type="ECO:0000256" key="5">
    <source>
        <dbReference type="PROSITE-ProRule" id="PRU00520"/>
    </source>
</evidence>
<evidence type="ECO:0000256" key="2">
    <source>
        <dbReference type="ARBA" id="ARBA00012150"/>
    </source>
</evidence>
<comment type="similarity">
    <text evidence="1 6">Belongs to the acylphosphatase family.</text>
</comment>
<dbReference type="InterPro" id="IPR020456">
    <property type="entry name" value="Acylphosphatase"/>
</dbReference>
<dbReference type="Gene3D" id="3.30.70.100">
    <property type="match status" value="1"/>
</dbReference>
<comment type="catalytic activity">
    <reaction evidence="4 5">
        <text>an acyl phosphate + H2O = a carboxylate + phosphate + H(+)</text>
        <dbReference type="Rhea" id="RHEA:14965"/>
        <dbReference type="ChEBI" id="CHEBI:15377"/>
        <dbReference type="ChEBI" id="CHEBI:15378"/>
        <dbReference type="ChEBI" id="CHEBI:29067"/>
        <dbReference type="ChEBI" id="CHEBI:43474"/>
        <dbReference type="ChEBI" id="CHEBI:59918"/>
        <dbReference type="EC" id="3.6.1.7"/>
    </reaction>
</comment>
<dbReference type="PANTHER" id="PTHR47268:SF4">
    <property type="entry name" value="ACYLPHOSPHATASE"/>
    <property type="match status" value="1"/>
</dbReference>